<keyword evidence="3" id="KW-1185">Reference proteome</keyword>
<evidence type="ECO:0000313" key="2">
    <source>
        <dbReference type="EMBL" id="MDM7856542.1"/>
    </source>
</evidence>
<keyword evidence="1" id="KW-0812">Transmembrane</keyword>
<accession>A0ABT7SK23</accession>
<dbReference type="EMBL" id="JAUCGQ010000004">
    <property type="protein sequence ID" value="MDM7856542.1"/>
    <property type="molecule type" value="Genomic_DNA"/>
</dbReference>
<dbReference type="Proteomes" id="UP001529338">
    <property type="component" value="Unassembled WGS sequence"/>
</dbReference>
<feature type="transmembrane region" description="Helical" evidence="1">
    <location>
        <begin position="95"/>
        <end position="116"/>
    </location>
</feature>
<evidence type="ECO:0000313" key="3">
    <source>
        <dbReference type="Proteomes" id="UP001529338"/>
    </source>
</evidence>
<comment type="caution">
    <text evidence="2">The sequence shown here is derived from an EMBL/GenBank/DDBJ whole genome shotgun (WGS) entry which is preliminary data.</text>
</comment>
<reference evidence="2 3" key="1">
    <citation type="submission" date="2023-06" db="EMBL/GenBank/DDBJ databases">
        <title>Cellulomonas sp. MW4 Whole genome sequence.</title>
        <authorList>
            <person name="Park S."/>
        </authorList>
    </citation>
    <scope>NUCLEOTIDE SEQUENCE [LARGE SCALE GENOMIC DNA]</scope>
    <source>
        <strain evidence="2 3">MW4</strain>
    </source>
</reference>
<gene>
    <name evidence="2" type="ORF">QRT04_16505</name>
</gene>
<proteinExistence type="predicted"/>
<evidence type="ECO:0000256" key="1">
    <source>
        <dbReference type="SAM" id="Phobius"/>
    </source>
</evidence>
<keyword evidence="1" id="KW-1133">Transmembrane helix</keyword>
<feature type="transmembrane region" description="Helical" evidence="1">
    <location>
        <begin position="123"/>
        <end position="144"/>
    </location>
</feature>
<feature type="transmembrane region" description="Helical" evidence="1">
    <location>
        <begin position="156"/>
        <end position="178"/>
    </location>
</feature>
<organism evidence="2 3">
    <name type="scientific">Cellulomonas alba</name>
    <dbReference type="NCBI Taxonomy" id="3053467"/>
    <lineage>
        <taxon>Bacteria</taxon>
        <taxon>Bacillati</taxon>
        <taxon>Actinomycetota</taxon>
        <taxon>Actinomycetes</taxon>
        <taxon>Micrococcales</taxon>
        <taxon>Cellulomonadaceae</taxon>
        <taxon>Cellulomonas</taxon>
    </lineage>
</organism>
<name>A0ABT7SK23_9CELL</name>
<protein>
    <submittedName>
        <fullName evidence="2">DoxX family protein</fullName>
    </submittedName>
</protein>
<feature type="transmembrane region" description="Helical" evidence="1">
    <location>
        <begin position="33"/>
        <end position="50"/>
    </location>
</feature>
<sequence>MSAAVVSTPQVAAATGDAVLQDSIVTSVGARRALALSRLAVGFVFFWAFVDKLFGLHYATLPAKAWINGGQPSQGFLSHAPEGTGYFLGGFYRAIASPVSDALFMLGLAGIGLALILGMGVRIAGVTGALLMAFMWIAEAPWVAGAESNNPVVDYHVVYALVAVVTALTLAGDTWGLGKWWANLPVVKAHGWLR</sequence>
<keyword evidence="1" id="KW-0472">Membrane</keyword>
<dbReference type="RefSeq" id="WP_289456785.1">
    <property type="nucleotide sequence ID" value="NZ_JAUCGQ010000004.1"/>
</dbReference>